<dbReference type="PANTHER" id="PTHR35596:SF1">
    <property type="entry name" value="MICROBIAL-TYPE PARG CATALYTIC DOMAIN-CONTAINING PROTEIN"/>
    <property type="match status" value="1"/>
</dbReference>
<dbReference type="VEuPathDB" id="FungiDB:RhiirFUN_005429"/>
<dbReference type="SMR" id="A0A915YRY1"/>
<organism evidence="2 3">
    <name type="scientific">Rhizophagus irregularis</name>
    <dbReference type="NCBI Taxonomy" id="588596"/>
    <lineage>
        <taxon>Eukaryota</taxon>
        <taxon>Fungi</taxon>
        <taxon>Fungi incertae sedis</taxon>
        <taxon>Mucoromycota</taxon>
        <taxon>Glomeromycotina</taxon>
        <taxon>Glomeromycetes</taxon>
        <taxon>Glomerales</taxon>
        <taxon>Glomeraceae</taxon>
        <taxon>Rhizophagus</taxon>
    </lineage>
</organism>
<dbReference type="OrthoDB" id="9985428at2759"/>
<dbReference type="Gene3D" id="3.40.220.10">
    <property type="entry name" value="Leucine Aminopeptidase, subunit E, domain 1"/>
    <property type="match status" value="1"/>
</dbReference>
<comment type="caution">
    <text evidence="2">The sequence shown here is derived from an EMBL/GenBank/DDBJ whole genome shotgun (WGS) entry which is preliminary data.</text>
</comment>
<name>A0A915YRY1_9GLOM</name>
<protein>
    <recommendedName>
        <fullName evidence="1">Microbial-type PARG catalytic domain-containing protein</fullName>
    </recommendedName>
</protein>
<gene>
    <name evidence="2" type="ORF">CHRIB12_LOCUS2489</name>
</gene>
<dbReference type="NCBIfam" id="TIGR02452">
    <property type="entry name" value="TIGR02452 family protein"/>
    <property type="match status" value="1"/>
</dbReference>
<accession>A0A915YRY1</accession>
<feature type="domain" description="Microbial-type PARG catalytic" evidence="1">
    <location>
        <begin position="22"/>
        <end position="130"/>
    </location>
</feature>
<evidence type="ECO:0000259" key="1">
    <source>
        <dbReference type="Pfam" id="PF10021"/>
    </source>
</evidence>
<sequence>MVENRLKVQYDTFDVFQNDNPGYVNKSGKRMDLDPFNISIEISKSKLYKTGTSIFRPTVPQIQPNPKIQVVDGDCLKHALKLKSEGHNPIVLNMANAEVPGGGYLYGSGAQEENLFRRTNLYQYHESNKDQWYPIPLLGGIYCPNATVIKASEQEGYELLEKPETMSFVAVAAIAHPYLVEHNNKPTLNEEDQEITRNKIRTMLNIGLDNGHDAIVLSAFGCGAFANPPSTIAQLFYEVISKEYSGGKENLRKTYKNISFAIFDDSSARQWENGEGNLLPFKKRFANGISSTESVKQEFQDFEIFILLSRNFIVYIPFQDNQKLGFLQLSVTTKLQK</sequence>
<dbReference type="AlphaFoldDB" id="A0A915YRY1"/>
<dbReference type="InterPro" id="IPR043472">
    <property type="entry name" value="Macro_dom-like"/>
</dbReference>
<dbReference type="Proteomes" id="UP000684084">
    <property type="component" value="Unassembled WGS sequence"/>
</dbReference>
<dbReference type="EMBL" id="CAGKOT010000003">
    <property type="protein sequence ID" value="CAB5324704.1"/>
    <property type="molecule type" value="Genomic_DNA"/>
</dbReference>
<dbReference type="InterPro" id="IPR012664">
    <property type="entry name" value="CHP02452"/>
</dbReference>
<dbReference type="Pfam" id="PF10021">
    <property type="entry name" value="PARG_cat_microb"/>
    <property type="match status" value="1"/>
</dbReference>
<proteinExistence type="predicted"/>
<evidence type="ECO:0000313" key="2">
    <source>
        <dbReference type="EMBL" id="CAB5324704.1"/>
    </source>
</evidence>
<reference evidence="2" key="1">
    <citation type="submission" date="2020-05" db="EMBL/GenBank/DDBJ databases">
        <authorList>
            <person name="Rincon C."/>
            <person name="Sanders R I."/>
            <person name="Robbins C."/>
            <person name="Chaturvedi A."/>
        </authorList>
    </citation>
    <scope>NUCLEOTIDE SEQUENCE</scope>
    <source>
        <strain evidence="2">CHB12</strain>
    </source>
</reference>
<dbReference type="PANTHER" id="PTHR35596">
    <property type="entry name" value="DUF2263 DOMAIN-CONTAINING PROTEIN"/>
    <property type="match status" value="1"/>
</dbReference>
<dbReference type="SUPFAM" id="SSF52949">
    <property type="entry name" value="Macro domain-like"/>
    <property type="match status" value="1"/>
</dbReference>
<evidence type="ECO:0000313" key="3">
    <source>
        <dbReference type="Proteomes" id="UP000684084"/>
    </source>
</evidence>
<dbReference type="InterPro" id="IPR019261">
    <property type="entry name" value="PARG_cat_microbial"/>
</dbReference>